<evidence type="ECO:0000313" key="2">
    <source>
        <dbReference type="Proteomes" id="UP000233837"/>
    </source>
</evidence>
<gene>
    <name evidence="1" type="ORF">MA16_Dca026034</name>
</gene>
<organism evidence="1 2">
    <name type="scientific">Dendrobium catenatum</name>
    <dbReference type="NCBI Taxonomy" id="906689"/>
    <lineage>
        <taxon>Eukaryota</taxon>
        <taxon>Viridiplantae</taxon>
        <taxon>Streptophyta</taxon>
        <taxon>Embryophyta</taxon>
        <taxon>Tracheophyta</taxon>
        <taxon>Spermatophyta</taxon>
        <taxon>Magnoliopsida</taxon>
        <taxon>Liliopsida</taxon>
        <taxon>Asparagales</taxon>
        <taxon>Orchidaceae</taxon>
        <taxon>Epidendroideae</taxon>
        <taxon>Malaxideae</taxon>
        <taxon>Dendrobiinae</taxon>
        <taxon>Dendrobium</taxon>
    </lineage>
</organism>
<evidence type="ECO:0000313" key="1">
    <source>
        <dbReference type="EMBL" id="PKU61417.1"/>
    </source>
</evidence>
<dbReference type="EMBL" id="KZ503784">
    <property type="protein sequence ID" value="PKU61417.1"/>
    <property type="molecule type" value="Genomic_DNA"/>
</dbReference>
<sequence>MVSACGCEWKARMARLGRMRRKRDGLEVVSLSECGSVVGEDEIEEFVRGRGN</sequence>
<keyword evidence="2" id="KW-1185">Reference proteome</keyword>
<proteinExistence type="predicted"/>
<dbReference type="AlphaFoldDB" id="A0A2I0VDD1"/>
<reference evidence="1 2" key="1">
    <citation type="journal article" date="2016" name="Sci. Rep.">
        <title>The Dendrobium catenatum Lindl. genome sequence provides insights into polysaccharide synthase, floral development and adaptive evolution.</title>
        <authorList>
            <person name="Zhang G.Q."/>
            <person name="Xu Q."/>
            <person name="Bian C."/>
            <person name="Tsai W.C."/>
            <person name="Yeh C.M."/>
            <person name="Liu K.W."/>
            <person name="Yoshida K."/>
            <person name="Zhang L.S."/>
            <person name="Chang S.B."/>
            <person name="Chen F."/>
            <person name="Shi Y."/>
            <person name="Su Y.Y."/>
            <person name="Zhang Y.Q."/>
            <person name="Chen L.J."/>
            <person name="Yin Y."/>
            <person name="Lin M."/>
            <person name="Huang H."/>
            <person name="Deng H."/>
            <person name="Wang Z.W."/>
            <person name="Zhu S.L."/>
            <person name="Zhao X."/>
            <person name="Deng C."/>
            <person name="Niu S.C."/>
            <person name="Huang J."/>
            <person name="Wang M."/>
            <person name="Liu G.H."/>
            <person name="Yang H.J."/>
            <person name="Xiao X.J."/>
            <person name="Hsiao Y.Y."/>
            <person name="Wu W.L."/>
            <person name="Chen Y.Y."/>
            <person name="Mitsuda N."/>
            <person name="Ohme-Takagi M."/>
            <person name="Luo Y.B."/>
            <person name="Van de Peer Y."/>
            <person name="Liu Z.J."/>
        </authorList>
    </citation>
    <scope>NUCLEOTIDE SEQUENCE [LARGE SCALE GENOMIC DNA]</scope>
    <source>
        <tissue evidence="1">The whole plant</tissue>
    </source>
</reference>
<dbReference type="Proteomes" id="UP000233837">
    <property type="component" value="Unassembled WGS sequence"/>
</dbReference>
<protein>
    <submittedName>
        <fullName evidence="1">Uncharacterized protein</fullName>
    </submittedName>
</protein>
<accession>A0A2I0VDD1</accession>
<reference evidence="1 2" key="2">
    <citation type="journal article" date="2017" name="Nature">
        <title>The Apostasia genome and the evolution of orchids.</title>
        <authorList>
            <person name="Zhang G.Q."/>
            <person name="Liu K.W."/>
            <person name="Li Z."/>
            <person name="Lohaus R."/>
            <person name="Hsiao Y.Y."/>
            <person name="Niu S.C."/>
            <person name="Wang J.Y."/>
            <person name="Lin Y.C."/>
            <person name="Xu Q."/>
            <person name="Chen L.J."/>
            <person name="Yoshida K."/>
            <person name="Fujiwara S."/>
            <person name="Wang Z.W."/>
            <person name="Zhang Y.Q."/>
            <person name="Mitsuda N."/>
            <person name="Wang M."/>
            <person name="Liu G.H."/>
            <person name="Pecoraro L."/>
            <person name="Huang H.X."/>
            <person name="Xiao X.J."/>
            <person name="Lin M."/>
            <person name="Wu X.Y."/>
            <person name="Wu W.L."/>
            <person name="Chen Y.Y."/>
            <person name="Chang S.B."/>
            <person name="Sakamoto S."/>
            <person name="Ohme-Takagi M."/>
            <person name="Yagi M."/>
            <person name="Zeng S.J."/>
            <person name="Shen C.Y."/>
            <person name="Yeh C.M."/>
            <person name="Luo Y.B."/>
            <person name="Tsai W.C."/>
            <person name="Van de Peer Y."/>
            <person name="Liu Z.J."/>
        </authorList>
    </citation>
    <scope>NUCLEOTIDE SEQUENCE [LARGE SCALE GENOMIC DNA]</scope>
    <source>
        <tissue evidence="1">The whole plant</tissue>
    </source>
</reference>
<name>A0A2I0VDD1_9ASPA</name>